<dbReference type="InterPro" id="IPR012907">
    <property type="entry name" value="Peptidase_S11_C"/>
</dbReference>
<evidence type="ECO:0000256" key="8">
    <source>
        <dbReference type="ARBA" id="ARBA00022801"/>
    </source>
</evidence>
<keyword evidence="7 18" id="KW-0732">Signal</keyword>
<evidence type="ECO:0000256" key="13">
    <source>
        <dbReference type="PIRSR" id="PIRSR618044-1"/>
    </source>
</evidence>
<evidence type="ECO:0000256" key="17">
    <source>
        <dbReference type="SAM" id="Phobius"/>
    </source>
</evidence>
<organism evidence="20 21">
    <name type="scientific">Peptostreptococcus russellii</name>
    <dbReference type="NCBI Taxonomy" id="215200"/>
    <lineage>
        <taxon>Bacteria</taxon>
        <taxon>Bacillati</taxon>
        <taxon>Bacillota</taxon>
        <taxon>Clostridia</taxon>
        <taxon>Peptostreptococcales</taxon>
        <taxon>Peptostreptococcaceae</taxon>
        <taxon>Peptostreptococcus</taxon>
    </lineage>
</organism>
<dbReference type="SUPFAM" id="SSF56601">
    <property type="entry name" value="beta-lactamase/transpeptidase-like"/>
    <property type="match status" value="1"/>
</dbReference>
<keyword evidence="6" id="KW-0645">Protease</keyword>
<evidence type="ECO:0000256" key="5">
    <source>
        <dbReference type="ARBA" id="ARBA00022645"/>
    </source>
</evidence>
<evidence type="ECO:0000256" key="16">
    <source>
        <dbReference type="SAM" id="MobiDB-lite"/>
    </source>
</evidence>
<evidence type="ECO:0000313" key="21">
    <source>
        <dbReference type="Proteomes" id="UP000199512"/>
    </source>
</evidence>
<evidence type="ECO:0000256" key="4">
    <source>
        <dbReference type="ARBA" id="ARBA00012448"/>
    </source>
</evidence>
<dbReference type="SMART" id="SM00936">
    <property type="entry name" value="PBP5_C"/>
    <property type="match status" value="1"/>
</dbReference>
<accession>A0A1H8FLB7</accession>
<dbReference type="GO" id="GO:0009252">
    <property type="term" value="P:peptidoglycan biosynthetic process"/>
    <property type="evidence" value="ECO:0007669"/>
    <property type="project" value="UniProtKB-UniPathway"/>
</dbReference>
<feature type="active site" description="Proton acceptor" evidence="13">
    <location>
        <position position="75"/>
    </location>
</feature>
<evidence type="ECO:0000256" key="2">
    <source>
        <dbReference type="ARBA" id="ARBA00004752"/>
    </source>
</evidence>
<feature type="active site" description="Acyl-ester intermediate" evidence="13">
    <location>
        <position position="72"/>
    </location>
</feature>
<dbReference type="InterPro" id="IPR015956">
    <property type="entry name" value="Peniciliin-bd_prot_C_sf"/>
</dbReference>
<feature type="domain" description="Peptidase S11 D-Ala-D-Ala carboxypeptidase A C-terminal" evidence="19">
    <location>
        <begin position="299"/>
        <end position="391"/>
    </location>
</feature>
<comment type="catalytic activity">
    <reaction evidence="12">
        <text>Preferential cleavage: (Ac)2-L-Lys-D-Ala-|-D-Ala. Also transpeptidation of peptidyl-alanyl moieties that are N-acyl substituents of D-alanine.</text>
        <dbReference type="EC" id="3.4.16.4"/>
    </reaction>
</comment>
<feature type="active site" evidence="13">
    <location>
        <position position="127"/>
    </location>
</feature>
<dbReference type="SUPFAM" id="SSF69189">
    <property type="entry name" value="Penicillin-binding protein associated domain"/>
    <property type="match status" value="1"/>
</dbReference>
<evidence type="ECO:0000259" key="19">
    <source>
        <dbReference type="SMART" id="SM00936"/>
    </source>
</evidence>
<dbReference type="AlphaFoldDB" id="A0A1H8FLB7"/>
<feature type="compositionally biased region" description="Basic residues" evidence="16">
    <location>
        <begin position="549"/>
        <end position="564"/>
    </location>
</feature>
<feature type="transmembrane region" description="Helical" evidence="17">
    <location>
        <begin position="520"/>
        <end position="541"/>
    </location>
</feature>
<dbReference type="PANTHER" id="PTHR21581:SF6">
    <property type="entry name" value="TRAFFICKING PROTEIN PARTICLE COMPLEX SUBUNIT 12"/>
    <property type="match status" value="1"/>
</dbReference>
<dbReference type="STRING" id="215200.SAMN05216454_102162"/>
<proteinExistence type="inferred from homology"/>
<evidence type="ECO:0000256" key="1">
    <source>
        <dbReference type="ARBA" id="ARBA00003217"/>
    </source>
</evidence>
<protein>
    <recommendedName>
        <fullName evidence="4">serine-type D-Ala-D-Ala carboxypeptidase</fullName>
        <ecNumber evidence="4">3.4.16.4</ecNumber>
    </recommendedName>
</protein>
<feature type="binding site" evidence="14">
    <location>
        <position position="250"/>
    </location>
    <ligand>
        <name>substrate</name>
    </ligand>
</feature>
<feature type="compositionally biased region" description="Polar residues" evidence="16">
    <location>
        <begin position="602"/>
        <end position="612"/>
    </location>
</feature>
<keyword evidence="8" id="KW-0378">Hydrolase</keyword>
<comment type="similarity">
    <text evidence="3 15">Belongs to the peptidase S11 family.</text>
</comment>
<evidence type="ECO:0000256" key="14">
    <source>
        <dbReference type="PIRSR" id="PIRSR618044-2"/>
    </source>
</evidence>
<evidence type="ECO:0000256" key="15">
    <source>
        <dbReference type="RuleBase" id="RU004016"/>
    </source>
</evidence>
<keyword evidence="11" id="KW-0961">Cell wall biogenesis/degradation</keyword>
<dbReference type="Proteomes" id="UP000199512">
    <property type="component" value="Unassembled WGS sequence"/>
</dbReference>
<keyword evidence="9" id="KW-0133">Cell shape</keyword>
<gene>
    <name evidence="20" type="ORF">SAMN05216454_102162</name>
</gene>
<feature type="region of interest" description="Disordered" evidence="16">
    <location>
        <begin position="407"/>
        <end position="455"/>
    </location>
</feature>
<dbReference type="GO" id="GO:0006508">
    <property type="term" value="P:proteolysis"/>
    <property type="evidence" value="ECO:0007669"/>
    <property type="project" value="UniProtKB-KW"/>
</dbReference>
<dbReference type="EC" id="3.4.16.4" evidence="4"/>
<dbReference type="UniPathway" id="UPA00219"/>
<keyword evidence="5 20" id="KW-0121">Carboxypeptidase</keyword>
<evidence type="ECO:0000256" key="18">
    <source>
        <dbReference type="SAM" id="SignalP"/>
    </source>
</evidence>
<feature type="compositionally biased region" description="Basic and acidic residues" evidence="16">
    <location>
        <begin position="613"/>
        <end position="624"/>
    </location>
</feature>
<feature type="signal peptide" evidence="18">
    <location>
        <begin position="1"/>
        <end position="34"/>
    </location>
</feature>
<keyword evidence="17" id="KW-1133">Transmembrane helix</keyword>
<dbReference type="PRINTS" id="PR00725">
    <property type="entry name" value="DADACBPTASE1"/>
</dbReference>
<dbReference type="InterPro" id="IPR012338">
    <property type="entry name" value="Beta-lactam/transpept-like"/>
</dbReference>
<dbReference type="Pfam" id="PF00768">
    <property type="entry name" value="Peptidase_S11"/>
    <property type="match status" value="1"/>
</dbReference>
<feature type="compositionally biased region" description="Basic and acidic residues" evidence="16">
    <location>
        <begin position="565"/>
        <end position="601"/>
    </location>
</feature>
<dbReference type="GO" id="GO:0009002">
    <property type="term" value="F:serine-type D-Ala-D-Ala carboxypeptidase activity"/>
    <property type="evidence" value="ECO:0007669"/>
    <property type="project" value="UniProtKB-EC"/>
</dbReference>
<dbReference type="Gene3D" id="2.60.410.10">
    <property type="entry name" value="D-Ala-D-Ala carboxypeptidase, C-terminal domain"/>
    <property type="match status" value="1"/>
</dbReference>
<evidence type="ECO:0000256" key="12">
    <source>
        <dbReference type="ARBA" id="ARBA00034000"/>
    </source>
</evidence>
<evidence type="ECO:0000256" key="10">
    <source>
        <dbReference type="ARBA" id="ARBA00022984"/>
    </source>
</evidence>
<dbReference type="InterPro" id="IPR001967">
    <property type="entry name" value="Peptidase_S11_N"/>
</dbReference>
<keyword evidence="10" id="KW-0573">Peptidoglycan synthesis</keyword>
<sequence length="624" mass="70463">MHFIRIMLKKIISIFSAIAICLSFLSNSALSIFADEKSELDSLESKHIVLMDYNSGKVLYEKDADSKIYPASTTKIWTAFCVLKKCKDVNEVIEIKDMPVIEGSSMYLENGEKFTVLELLEALLIHSSNDVAFVLARHFGDGDANNFIKFMNEEAAKYGATHTHFHNPHGLPDEEHYTTALDMVNLSRVAYGNDIIKKIVAMKEVDFKKSHNCKLDRQMFNSNKFLSSLDNIDYKGKKIPIKYDIVDGIKTGYTDDAGNCLVSTAQKNGSRLICGVFGAPGGALYHDSRMVLDYGFDNFKSVTVFNKKDLKGEKKVKFAKPSTIKYSVANDYTITIPKDKNVDKKDYKTKFNFSNLKLPVKKGDVIGTVSIFDDGNMVSSIGLIAENDSQSYLQYVMSLLPFGKEKNKSEKTDSEKKNAEEKKTENAKSEDKKDSKKEENSKEKDASKENEKTNDDSFVEKVKTAASNSYNGFIAIFSGIGDFFSNLFTSNGIKNIENSNFYKFLDKKISEKVTFIPAKVIIWGVPILILLIVLILLIAIIRDNIKKKKNKKSEKKKSKNKKQSSNKEEINIKKEKVKNEVSEKKEMSVDDIIAKEDESKTLNKNNNTNDITQETKRIPIKKDN</sequence>
<feature type="chain" id="PRO_5011691851" description="serine-type D-Ala-D-Ala carboxypeptidase" evidence="18">
    <location>
        <begin position="35"/>
        <end position="624"/>
    </location>
</feature>
<dbReference type="InterPro" id="IPR018044">
    <property type="entry name" value="Peptidase_S11"/>
</dbReference>
<dbReference type="EMBL" id="FODF01000002">
    <property type="protein sequence ID" value="SEN32499.1"/>
    <property type="molecule type" value="Genomic_DNA"/>
</dbReference>
<keyword evidence="21" id="KW-1185">Reference proteome</keyword>
<dbReference type="PANTHER" id="PTHR21581">
    <property type="entry name" value="D-ALANYL-D-ALANINE CARBOXYPEPTIDASE"/>
    <property type="match status" value="1"/>
</dbReference>
<feature type="region of interest" description="Disordered" evidence="16">
    <location>
        <begin position="549"/>
        <end position="624"/>
    </location>
</feature>
<dbReference type="InterPro" id="IPR037167">
    <property type="entry name" value="Peptidase_S11_C_sf"/>
</dbReference>
<dbReference type="Pfam" id="PF07943">
    <property type="entry name" value="PBP5_C"/>
    <property type="match status" value="1"/>
</dbReference>
<evidence type="ECO:0000313" key="20">
    <source>
        <dbReference type="EMBL" id="SEN32499.1"/>
    </source>
</evidence>
<evidence type="ECO:0000256" key="3">
    <source>
        <dbReference type="ARBA" id="ARBA00007164"/>
    </source>
</evidence>
<name>A0A1H8FLB7_9FIRM</name>
<evidence type="ECO:0000256" key="11">
    <source>
        <dbReference type="ARBA" id="ARBA00023316"/>
    </source>
</evidence>
<comment type="function">
    <text evidence="1">Removes C-terminal D-alanyl residues from sugar-peptide cell wall precursors.</text>
</comment>
<keyword evidence="17" id="KW-0812">Transmembrane</keyword>
<dbReference type="GO" id="GO:0071555">
    <property type="term" value="P:cell wall organization"/>
    <property type="evidence" value="ECO:0007669"/>
    <property type="project" value="UniProtKB-KW"/>
</dbReference>
<keyword evidence="17" id="KW-0472">Membrane</keyword>
<comment type="pathway">
    <text evidence="2">Cell wall biogenesis; peptidoglycan biosynthesis.</text>
</comment>
<reference evidence="20 21" key="1">
    <citation type="submission" date="2016-10" db="EMBL/GenBank/DDBJ databases">
        <authorList>
            <person name="de Groot N.N."/>
        </authorList>
    </citation>
    <scope>NUCLEOTIDE SEQUENCE [LARGE SCALE GENOMIC DNA]</scope>
    <source>
        <strain evidence="20 21">Calf135</strain>
    </source>
</reference>
<dbReference type="GO" id="GO:0008360">
    <property type="term" value="P:regulation of cell shape"/>
    <property type="evidence" value="ECO:0007669"/>
    <property type="project" value="UniProtKB-KW"/>
</dbReference>
<evidence type="ECO:0000256" key="6">
    <source>
        <dbReference type="ARBA" id="ARBA00022670"/>
    </source>
</evidence>
<evidence type="ECO:0000256" key="9">
    <source>
        <dbReference type="ARBA" id="ARBA00022960"/>
    </source>
</evidence>
<evidence type="ECO:0000256" key="7">
    <source>
        <dbReference type="ARBA" id="ARBA00022729"/>
    </source>
</evidence>
<dbReference type="Gene3D" id="3.40.710.10">
    <property type="entry name" value="DD-peptidase/beta-lactamase superfamily"/>
    <property type="match status" value="1"/>
</dbReference>